<dbReference type="InterPro" id="IPR022029">
    <property type="entry name" value="YoaR-like_PG-bd"/>
</dbReference>
<dbReference type="PANTHER" id="PTHR35788:SF1">
    <property type="entry name" value="EXPORTED PROTEIN"/>
    <property type="match status" value="1"/>
</dbReference>
<keyword evidence="3" id="KW-1133">Transmembrane helix</keyword>
<dbReference type="SMART" id="SM01208">
    <property type="entry name" value="G5"/>
    <property type="match status" value="1"/>
</dbReference>
<evidence type="ECO:0000256" key="2">
    <source>
        <dbReference type="SAM" id="MobiDB-lite"/>
    </source>
</evidence>
<dbReference type="RefSeq" id="WP_070102614.1">
    <property type="nucleotide sequence ID" value="NZ_CYZV01000016.1"/>
</dbReference>
<evidence type="ECO:0000256" key="3">
    <source>
        <dbReference type="SAM" id="Phobius"/>
    </source>
</evidence>
<organism evidence="5 6">
    <name type="scientific">Clostridium disporicum</name>
    <dbReference type="NCBI Taxonomy" id="84024"/>
    <lineage>
        <taxon>Bacteria</taxon>
        <taxon>Bacillati</taxon>
        <taxon>Bacillota</taxon>
        <taxon>Clostridia</taxon>
        <taxon>Eubacteriales</taxon>
        <taxon>Clostridiaceae</taxon>
        <taxon>Clostridium</taxon>
    </lineage>
</organism>
<evidence type="ECO:0000256" key="1">
    <source>
        <dbReference type="ARBA" id="ARBA00022729"/>
    </source>
</evidence>
<evidence type="ECO:0000313" key="5">
    <source>
        <dbReference type="EMBL" id="CUO18275.1"/>
    </source>
</evidence>
<keyword evidence="3" id="KW-0812">Transmembrane</keyword>
<proteinExistence type="predicted"/>
<dbReference type="InterPro" id="IPR052913">
    <property type="entry name" value="Glycopeptide_resist_protein"/>
</dbReference>
<feature type="region of interest" description="Disordered" evidence="2">
    <location>
        <begin position="465"/>
        <end position="489"/>
    </location>
</feature>
<feature type="transmembrane region" description="Helical" evidence="3">
    <location>
        <begin position="21"/>
        <end position="41"/>
    </location>
</feature>
<evidence type="ECO:0000313" key="6">
    <source>
        <dbReference type="Proteomes" id="UP000095558"/>
    </source>
</evidence>
<accession>A0A174D2I4</accession>
<dbReference type="EMBL" id="CYZV01000016">
    <property type="protein sequence ID" value="CUO18275.1"/>
    <property type="molecule type" value="Genomic_DNA"/>
</dbReference>
<keyword evidence="1" id="KW-0732">Signal</keyword>
<dbReference type="Proteomes" id="UP000095558">
    <property type="component" value="Unassembled WGS sequence"/>
</dbReference>
<dbReference type="InterPro" id="IPR007391">
    <property type="entry name" value="Vancomycin_resist_VanW"/>
</dbReference>
<dbReference type="Pfam" id="PF07501">
    <property type="entry name" value="G5"/>
    <property type="match status" value="1"/>
</dbReference>
<dbReference type="Pfam" id="PF04294">
    <property type="entry name" value="VanW"/>
    <property type="match status" value="1"/>
</dbReference>
<gene>
    <name evidence="5" type="ORF">ERS852470_01649</name>
</gene>
<name>A0A174D2I4_9CLOT</name>
<dbReference type="InterPro" id="IPR011098">
    <property type="entry name" value="G5_dom"/>
</dbReference>
<dbReference type="Gene3D" id="2.20.230.10">
    <property type="entry name" value="Resuscitation-promoting factor rpfb"/>
    <property type="match status" value="1"/>
</dbReference>
<feature type="domain" description="G5" evidence="4">
    <location>
        <begin position="387"/>
        <end position="466"/>
    </location>
</feature>
<keyword evidence="3" id="KW-0472">Membrane</keyword>
<reference evidence="5 6" key="1">
    <citation type="submission" date="2015-09" db="EMBL/GenBank/DDBJ databases">
        <authorList>
            <consortium name="Pathogen Informatics"/>
        </authorList>
    </citation>
    <scope>NUCLEOTIDE SEQUENCE [LARGE SCALE GENOMIC DNA]</scope>
    <source>
        <strain evidence="5 6">2789STDY5834855</strain>
    </source>
</reference>
<feature type="compositionally biased region" description="Low complexity" evidence="2">
    <location>
        <begin position="472"/>
        <end position="489"/>
    </location>
</feature>
<dbReference type="PROSITE" id="PS51109">
    <property type="entry name" value="G5"/>
    <property type="match status" value="1"/>
</dbReference>
<sequence length="489" mass="53139">MNTEESKDGKLKAAMSKNKKLIIIIASIVVLVTGICGAYVLSVKNKVEAWNDKIYPGVQAYGIDLGGKTKEEAIDLINTQLLSLIGDKVIKVSVGDNSFELKYSDVNPTVSADETVEEALEYGKDAKLFKKKKMIENGVEVNVDTVLSYDEEKVNEFANNVNNQVKVEAVDATISISGSNISVTQETNGKHIDVEALINEIKGCIDPDPEKAEEVSVELQEYSPRITAEALNKINGIMSSFSSTFSQSDSGRVENLRIATGYINGTLLMPGDEFSYNNTIGPTTPERGYKEANTYVGATIVPGYGGGVCQVSSTLYRAVIQANIRSTERRNHSMTVGYAKPGLDATVAAGYIDYKFVNTYDFPVYIQGYLSGNQVVFNIFGNKEAMGGKTYELVNEILETYNYGTEEVKDASLNEGTRIVKSSGANGCKASGYLVTYENGVQINKELISTDVYSARNEVVSVGTKKVEAQVEQPAETTPEQPTEETPAN</sequence>
<dbReference type="AlphaFoldDB" id="A0A174D2I4"/>
<protein>
    <submittedName>
        <fullName evidence="5">Vancomycin B-type resistance protein VanW</fullName>
    </submittedName>
</protein>
<dbReference type="Pfam" id="PF12229">
    <property type="entry name" value="PG_binding_4"/>
    <property type="match status" value="1"/>
</dbReference>
<dbReference type="PANTHER" id="PTHR35788">
    <property type="entry name" value="EXPORTED PROTEIN-RELATED"/>
    <property type="match status" value="1"/>
</dbReference>
<evidence type="ECO:0000259" key="4">
    <source>
        <dbReference type="PROSITE" id="PS51109"/>
    </source>
</evidence>